<sequence>MDARALTVLASLRTGTHPNTVAVDRSTGLAYVSNKARSALRPAPGQLRWPRTRTATRCA</sequence>
<evidence type="ECO:0000313" key="2">
    <source>
        <dbReference type="Proteomes" id="UP001524642"/>
    </source>
</evidence>
<dbReference type="EMBL" id="JANJOU010000018">
    <property type="protein sequence ID" value="MCR0984097.1"/>
    <property type="molecule type" value="Genomic_DNA"/>
</dbReference>
<gene>
    <name evidence="1" type="ORF">NRP21_18745</name>
</gene>
<dbReference type="Gene3D" id="2.130.10.10">
    <property type="entry name" value="YVTN repeat-like/Quinoprotein amine dehydrogenase"/>
    <property type="match status" value="1"/>
</dbReference>
<protein>
    <submittedName>
        <fullName evidence="1">Uncharacterized protein</fullName>
    </submittedName>
</protein>
<reference evidence="1 2" key="1">
    <citation type="submission" date="2022-06" db="EMBL/GenBank/DDBJ databases">
        <title>Roseomonas CN29.</title>
        <authorList>
            <person name="Cheng Y."/>
            <person name="He X."/>
        </authorList>
    </citation>
    <scope>NUCLEOTIDE SEQUENCE [LARGE SCALE GENOMIC DNA]</scope>
    <source>
        <strain evidence="1 2">CN29</strain>
    </source>
</reference>
<organism evidence="1 2">
    <name type="scientific">Roseomonas populi</name>
    <dbReference type="NCBI Taxonomy" id="3121582"/>
    <lineage>
        <taxon>Bacteria</taxon>
        <taxon>Pseudomonadati</taxon>
        <taxon>Pseudomonadota</taxon>
        <taxon>Alphaproteobacteria</taxon>
        <taxon>Acetobacterales</taxon>
        <taxon>Roseomonadaceae</taxon>
        <taxon>Roseomonas</taxon>
    </lineage>
</organism>
<proteinExistence type="predicted"/>
<dbReference type="RefSeq" id="WP_257717754.1">
    <property type="nucleotide sequence ID" value="NZ_JANJOU010000018.1"/>
</dbReference>
<evidence type="ECO:0000313" key="1">
    <source>
        <dbReference type="EMBL" id="MCR0984097.1"/>
    </source>
</evidence>
<comment type="caution">
    <text evidence="1">The sequence shown here is derived from an EMBL/GenBank/DDBJ whole genome shotgun (WGS) entry which is preliminary data.</text>
</comment>
<name>A0ABT1X7K7_9PROT</name>
<keyword evidence="2" id="KW-1185">Reference proteome</keyword>
<accession>A0ABT1X7K7</accession>
<dbReference type="InterPro" id="IPR015943">
    <property type="entry name" value="WD40/YVTN_repeat-like_dom_sf"/>
</dbReference>
<dbReference type="Proteomes" id="UP001524642">
    <property type="component" value="Unassembled WGS sequence"/>
</dbReference>